<feature type="transmembrane region" description="Helical" evidence="6">
    <location>
        <begin position="80"/>
        <end position="97"/>
    </location>
</feature>
<dbReference type="OrthoDB" id="7782148at2759"/>
<evidence type="ECO:0000256" key="3">
    <source>
        <dbReference type="ARBA" id="ARBA00022989"/>
    </source>
</evidence>
<feature type="compositionally biased region" description="Basic and acidic residues" evidence="5">
    <location>
        <begin position="1"/>
        <end position="18"/>
    </location>
</feature>
<gene>
    <name evidence="7" type="primary">putative CG14103</name>
    <name evidence="7" type="ORF">CLUMA_CG004016</name>
</gene>
<dbReference type="Gene3D" id="3.40.50.12190">
    <property type="match status" value="1"/>
</dbReference>
<dbReference type="PANTHER" id="PTHR18843:SF7">
    <property type="entry name" value="LAMINA-ASSOCIATED POLYPEPTIDE 1B ISOFORM 1-RELATED"/>
    <property type="match status" value="1"/>
</dbReference>
<organism evidence="7 8">
    <name type="scientific">Clunio marinus</name>
    <dbReference type="NCBI Taxonomy" id="568069"/>
    <lineage>
        <taxon>Eukaryota</taxon>
        <taxon>Metazoa</taxon>
        <taxon>Ecdysozoa</taxon>
        <taxon>Arthropoda</taxon>
        <taxon>Hexapoda</taxon>
        <taxon>Insecta</taxon>
        <taxon>Pterygota</taxon>
        <taxon>Neoptera</taxon>
        <taxon>Endopterygota</taxon>
        <taxon>Diptera</taxon>
        <taxon>Nematocera</taxon>
        <taxon>Chironomoidea</taxon>
        <taxon>Chironomidae</taxon>
        <taxon>Clunio</taxon>
    </lineage>
</organism>
<dbReference type="STRING" id="568069.A0A1J1HS95"/>
<comment type="subcellular location">
    <subcellularLocation>
        <location evidence="1">Membrane</location>
    </subcellularLocation>
</comment>
<keyword evidence="8" id="KW-1185">Reference proteome</keyword>
<dbReference type="Proteomes" id="UP000183832">
    <property type="component" value="Unassembled WGS sequence"/>
</dbReference>
<dbReference type="GO" id="GO:0001671">
    <property type="term" value="F:ATPase activator activity"/>
    <property type="evidence" value="ECO:0007669"/>
    <property type="project" value="InterPro"/>
</dbReference>
<dbReference type="GO" id="GO:0061024">
    <property type="term" value="P:membrane organization"/>
    <property type="evidence" value="ECO:0007669"/>
    <property type="project" value="TreeGrafter"/>
</dbReference>
<dbReference type="PANTHER" id="PTHR18843">
    <property type="entry name" value="TORSIN-1A-INTERACTING PROTEIN"/>
    <property type="match status" value="1"/>
</dbReference>
<evidence type="ECO:0000256" key="4">
    <source>
        <dbReference type="ARBA" id="ARBA00023136"/>
    </source>
</evidence>
<reference evidence="7 8" key="1">
    <citation type="submission" date="2015-04" db="EMBL/GenBank/DDBJ databases">
        <authorList>
            <person name="Syromyatnikov M.Y."/>
            <person name="Popov V.N."/>
        </authorList>
    </citation>
    <scope>NUCLEOTIDE SEQUENCE [LARGE SCALE GENOMIC DNA]</scope>
</reference>
<dbReference type="InterPro" id="IPR038599">
    <property type="entry name" value="LAP1C-like_C_sf"/>
</dbReference>
<keyword evidence="2 6" id="KW-0812">Transmembrane</keyword>
<feature type="region of interest" description="Disordered" evidence="5">
    <location>
        <begin position="1"/>
        <end position="76"/>
    </location>
</feature>
<evidence type="ECO:0000313" key="8">
    <source>
        <dbReference type="Proteomes" id="UP000183832"/>
    </source>
</evidence>
<feature type="compositionally biased region" description="Basic and acidic residues" evidence="5">
    <location>
        <begin position="31"/>
        <end position="40"/>
    </location>
</feature>
<keyword evidence="4 6" id="KW-0472">Membrane</keyword>
<accession>A0A1J1HS95</accession>
<evidence type="ECO:0000256" key="1">
    <source>
        <dbReference type="ARBA" id="ARBA00004370"/>
    </source>
</evidence>
<proteinExistence type="predicted"/>
<keyword evidence="3 6" id="KW-1133">Transmembrane helix</keyword>
<evidence type="ECO:0000313" key="7">
    <source>
        <dbReference type="EMBL" id="CRK90402.1"/>
    </source>
</evidence>
<protein>
    <submittedName>
        <fullName evidence="7">CLUMA_CG004016, isoform A</fullName>
    </submittedName>
</protein>
<dbReference type="AlphaFoldDB" id="A0A1J1HS95"/>
<evidence type="ECO:0000256" key="2">
    <source>
        <dbReference type="ARBA" id="ARBA00022692"/>
    </source>
</evidence>
<sequence>MSDDDMSRSLKEREKLFDTSHSSSSPVKGTPEIETKELGQHNKTRNRSQTPRKSPSSTVTRSRTTESSEKASSSAGGSGLYYYLSVIAGVVGIIIFYNCLTNNQNSNGTIKAKLNCSQFMDLTKNFPNQDKLLFKSLKIGIEGIVNSDPSKPSVFSIFSTDSALINNLMEEVVKITKQCINQTNDPINLSKDEINEKLVTNYKDELSKRTIMIIRDVDKIAPGNVKVLHSFCDTYNPLVEKSIIFLTIHVPGSPKGKPIDYIREHLNDQWESLADNVRNPLITRMLDQTFYLKPFN</sequence>
<feature type="compositionally biased region" description="Low complexity" evidence="5">
    <location>
        <begin position="51"/>
        <end position="62"/>
    </location>
</feature>
<dbReference type="InterPro" id="IPR008662">
    <property type="entry name" value="TOIP1/2"/>
</dbReference>
<dbReference type="EMBL" id="CVRI01000018">
    <property type="protein sequence ID" value="CRK90402.1"/>
    <property type="molecule type" value="Genomic_DNA"/>
</dbReference>
<evidence type="ECO:0000256" key="5">
    <source>
        <dbReference type="SAM" id="MobiDB-lite"/>
    </source>
</evidence>
<name>A0A1J1HS95_9DIPT</name>
<dbReference type="GO" id="GO:0016020">
    <property type="term" value="C:membrane"/>
    <property type="evidence" value="ECO:0007669"/>
    <property type="project" value="UniProtKB-SubCell"/>
</dbReference>
<evidence type="ECO:0000256" key="6">
    <source>
        <dbReference type="SAM" id="Phobius"/>
    </source>
</evidence>